<dbReference type="PROSITE" id="PS00211">
    <property type="entry name" value="ABC_TRANSPORTER_1"/>
    <property type="match status" value="1"/>
</dbReference>
<evidence type="ECO:0000256" key="6">
    <source>
        <dbReference type="ARBA" id="ARBA00022840"/>
    </source>
</evidence>
<dbReference type="SUPFAM" id="SSF52540">
    <property type="entry name" value="P-loop containing nucleoside triphosphate hydrolases"/>
    <property type="match status" value="1"/>
</dbReference>
<dbReference type="AlphaFoldDB" id="A0A3M7MFQ1"/>
<feature type="transmembrane region" description="Helical" evidence="9">
    <location>
        <begin position="479"/>
        <end position="500"/>
    </location>
</feature>
<evidence type="ECO:0000256" key="8">
    <source>
        <dbReference type="ARBA" id="ARBA00023136"/>
    </source>
</evidence>
<keyword evidence="8 9" id="KW-0472">Membrane</keyword>
<dbReference type="Pfam" id="PF19055">
    <property type="entry name" value="ABC2_membrane_7"/>
    <property type="match status" value="1"/>
</dbReference>
<comment type="similarity">
    <text evidence="2">Belongs to the ABC transporter superfamily. ABCG family. Eye pigment precursor importer (TC 3.A.1.204) subfamily.</text>
</comment>
<dbReference type="OrthoDB" id="66620at2759"/>
<dbReference type="Proteomes" id="UP000265663">
    <property type="component" value="Unassembled WGS sequence"/>
</dbReference>
<feature type="transmembrane region" description="Helical" evidence="9">
    <location>
        <begin position="366"/>
        <end position="388"/>
    </location>
</feature>
<evidence type="ECO:0000259" key="10">
    <source>
        <dbReference type="PROSITE" id="PS50893"/>
    </source>
</evidence>
<dbReference type="EMBL" id="KE747839">
    <property type="protein sequence ID" value="RMZ73290.1"/>
    <property type="molecule type" value="Genomic_DNA"/>
</dbReference>
<keyword evidence="4 9" id="KW-0812">Transmembrane</keyword>
<reference evidence="11 12" key="1">
    <citation type="journal article" date="2014" name="PLoS ONE">
        <title>De novo Genome Assembly of the Fungal Plant Pathogen Pyrenophora semeniperda.</title>
        <authorList>
            <person name="Soliai M.M."/>
            <person name="Meyer S.E."/>
            <person name="Udall J.A."/>
            <person name="Elzinga D.E."/>
            <person name="Hermansen R.A."/>
            <person name="Bodily P.M."/>
            <person name="Hart A.A."/>
            <person name="Coleman C.E."/>
        </authorList>
    </citation>
    <scope>NUCLEOTIDE SEQUENCE [LARGE SCALE GENOMIC DNA]</scope>
    <source>
        <strain evidence="11 12">CCB06</strain>
        <tissue evidence="11">Mycelium</tissue>
    </source>
</reference>
<evidence type="ECO:0000256" key="2">
    <source>
        <dbReference type="ARBA" id="ARBA00005814"/>
    </source>
</evidence>
<evidence type="ECO:0000256" key="5">
    <source>
        <dbReference type="ARBA" id="ARBA00022741"/>
    </source>
</evidence>
<feature type="transmembrane region" description="Helical" evidence="9">
    <location>
        <begin position="444"/>
        <end position="467"/>
    </location>
</feature>
<dbReference type="GO" id="GO:0016887">
    <property type="term" value="F:ATP hydrolysis activity"/>
    <property type="evidence" value="ECO:0007669"/>
    <property type="project" value="InterPro"/>
</dbReference>
<dbReference type="Pfam" id="PF00005">
    <property type="entry name" value="ABC_tran"/>
    <property type="match status" value="1"/>
</dbReference>
<dbReference type="Pfam" id="PF01061">
    <property type="entry name" value="ABC2_membrane"/>
    <property type="match status" value="1"/>
</dbReference>
<comment type="subcellular location">
    <subcellularLocation>
        <location evidence="1">Membrane</location>
        <topology evidence="1">Multi-pass membrane protein</topology>
    </subcellularLocation>
</comment>
<sequence>MSMSNHSHDVEKEANGSDFAHLTNHVVHNFSWRDVTVTVKDWTSKQPTDILSGVSGIVEAGEVMALMGPSGSGKTTMLNVLAHRAAMPKATIQQHLCINGEPTTLASFRKLSSYVEQEDALIGSLTVSETMYFAAQLALPSSISKAARKERICNLIASFGLQNQANTLIGTPIRKGVSGGQKRRVSVASQLITSPKILFLDEPTSGLDSAASYEVMKFVRDIAKKHKVLVIASIHQPSTTTFELFDKLMLLSRGKVVYNGEVKKVKGYFAGLGYEMPLYTNPAEFVIDLVNTDFSGNAELATGRLNHLHTSWANSPDAASVLNAISFASSNTLPSSPHAEPHNTANPILLPLTLMHRSFIKSYRDVVAYGIRIFMYMGLAIMMGTVWLRLAPLQTNIQAFTNAIFFGGAFMSFMAVAYIPAFLEDLAIYQKERANGLYGPTAFTLANFFVGLPYLFLITILFSVVSYWLGNFNPTAEGFWMWVLWLFLDLLAAESLVVFLSSLIPIFVVALAATAFANGLWMCVNGFMVQPSTLNPFWRYVFHYIDYQAYVFRGMMVNEFGKRNYNCERVADGSCQCMYPSALQDQCLVEGKAVLSVYGFGTGNEGKYVGYLLIIVFVYRLMGWAILYFRKH</sequence>
<evidence type="ECO:0000256" key="7">
    <source>
        <dbReference type="ARBA" id="ARBA00022989"/>
    </source>
</evidence>
<accession>A0A3M7MFQ1</accession>
<dbReference type="PROSITE" id="PS50893">
    <property type="entry name" value="ABC_TRANSPORTER_2"/>
    <property type="match status" value="1"/>
</dbReference>
<evidence type="ECO:0000256" key="9">
    <source>
        <dbReference type="SAM" id="Phobius"/>
    </source>
</evidence>
<dbReference type="InterPro" id="IPR043926">
    <property type="entry name" value="ABCG_dom"/>
</dbReference>
<gene>
    <name evidence="11" type="ORF">GMOD_00009105</name>
</gene>
<dbReference type="InterPro" id="IPR017871">
    <property type="entry name" value="ABC_transporter-like_CS"/>
</dbReference>
<dbReference type="InterPro" id="IPR003439">
    <property type="entry name" value="ABC_transporter-like_ATP-bd"/>
</dbReference>
<evidence type="ECO:0000256" key="4">
    <source>
        <dbReference type="ARBA" id="ARBA00022692"/>
    </source>
</evidence>
<proteinExistence type="inferred from homology"/>
<organism evidence="11 12">
    <name type="scientific">Pyrenophora seminiperda CCB06</name>
    <dbReference type="NCBI Taxonomy" id="1302712"/>
    <lineage>
        <taxon>Eukaryota</taxon>
        <taxon>Fungi</taxon>
        <taxon>Dikarya</taxon>
        <taxon>Ascomycota</taxon>
        <taxon>Pezizomycotina</taxon>
        <taxon>Dothideomycetes</taxon>
        <taxon>Pleosporomycetidae</taxon>
        <taxon>Pleosporales</taxon>
        <taxon>Pleosporineae</taxon>
        <taxon>Pleosporaceae</taxon>
        <taxon>Pyrenophora</taxon>
    </lineage>
</organism>
<dbReference type="GO" id="GO:0140359">
    <property type="term" value="F:ABC-type transporter activity"/>
    <property type="evidence" value="ECO:0007669"/>
    <property type="project" value="InterPro"/>
</dbReference>
<dbReference type="InterPro" id="IPR003593">
    <property type="entry name" value="AAA+_ATPase"/>
</dbReference>
<protein>
    <submittedName>
        <fullName evidence="11">Abc transporter</fullName>
    </submittedName>
</protein>
<evidence type="ECO:0000256" key="1">
    <source>
        <dbReference type="ARBA" id="ARBA00004141"/>
    </source>
</evidence>
<dbReference type="PANTHER" id="PTHR48042:SF11">
    <property type="entry name" value="ABC TRANSPORTER G FAMILY MEMBER 11"/>
    <property type="match status" value="1"/>
</dbReference>
<dbReference type="InterPro" id="IPR052215">
    <property type="entry name" value="Plant_ABCG"/>
</dbReference>
<keyword evidence="12" id="KW-1185">Reference proteome</keyword>
<keyword evidence="5" id="KW-0547">Nucleotide-binding</keyword>
<evidence type="ECO:0000313" key="12">
    <source>
        <dbReference type="Proteomes" id="UP000265663"/>
    </source>
</evidence>
<feature type="transmembrane region" description="Helical" evidence="9">
    <location>
        <begin position="507"/>
        <end position="528"/>
    </location>
</feature>
<dbReference type="InterPro" id="IPR027417">
    <property type="entry name" value="P-loop_NTPase"/>
</dbReference>
<dbReference type="InterPro" id="IPR013525">
    <property type="entry name" value="ABC2_TM"/>
</dbReference>
<keyword evidence="3" id="KW-0813">Transport</keyword>
<dbReference type="Gene3D" id="3.40.50.300">
    <property type="entry name" value="P-loop containing nucleotide triphosphate hydrolases"/>
    <property type="match status" value="1"/>
</dbReference>
<name>A0A3M7MFQ1_9PLEO</name>
<feature type="transmembrane region" description="Helical" evidence="9">
    <location>
        <begin position="608"/>
        <end position="629"/>
    </location>
</feature>
<dbReference type="FunFam" id="3.40.50.300:FF:001305">
    <property type="entry name" value="ABCG transporter ABC superfamily"/>
    <property type="match status" value="1"/>
</dbReference>
<evidence type="ECO:0000313" key="11">
    <source>
        <dbReference type="EMBL" id="RMZ73290.1"/>
    </source>
</evidence>
<dbReference type="GO" id="GO:0005524">
    <property type="term" value="F:ATP binding"/>
    <property type="evidence" value="ECO:0007669"/>
    <property type="project" value="UniProtKB-KW"/>
</dbReference>
<dbReference type="GO" id="GO:0016020">
    <property type="term" value="C:membrane"/>
    <property type="evidence" value="ECO:0007669"/>
    <property type="project" value="UniProtKB-SubCell"/>
</dbReference>
<dbReference type="SMART" id="SM00382">
    <property type="entry name" value="AAA"/>
    <property type="match status" value="1"/>
</dbReference>
<dbReference type="PANTHER" id="PTHR48042">
    <property type="entry name" value="ABC TRANSPORTER G FAMILY MEMBER 11"/>
    <property type="match status" value="1"/>
</dbReference>
<evidence type="ECO:0000256" key="3">
    <source>
        <dbReference type="ARBA" id="ARBA00022448"/>
    </source>
</evidence>
<feature type="transmembrane region" description="Helical" evidence="9">
    <location>
        <begin position="400"/>
        <end position="423"/>
    </location>
</feature>
<feature type="domain" description="ABC transporter" evidence="10">
    <location>
        <begin position="30"/>
        <end position="278"/>
    </location>
</feature>
<keyword evidence="7 9" id="KW-1133">Transmembrane helix</keyword>
<keyword evidence="6" id="KW-0067">ATP-binding</keyword>